<dbReference type="SUPFAM" id="SSF52047">
    <property type="entry name" value="RNI-like"/>
    <property type="match status" value="1"/>
</dbReference>
<reference evidence="1 2" key="1">
    <citation type="journal article" date="2013" name="PLoS Genet.">
        <title>Genomic mechanisms accounting for the adaptation to parasitism in nematode-trapping fungi.</title>
        <authorList>
            <person name="Meerupati T."/>
            <person name="Andersson K.M."/>
            <person name="Friman E."/>
            <person name="Kumar D."/>
            <person name="Tunlid A."/>
            <person name="Ahren D."/>
        </authorList>
    </citation>
    <scope>NUCLEOTIDE SEQUENCE [LARGE SCALE GENOMIC DNA]</scope>
    <source>
        <strain evidence="1 2">CBS 200.50</strain>
    </source>
</reference>
<reference evidence="2" key="2">
    <citation type="submission" date="2013-04" db="EMBL/GenBank/DDBJ databases">
        <title>Genomic mechanisms accounting for the adaptation to parasitism in nematode-trapping fungi.</title>
        <authorList>
            <person name="Ahren D.G."/>
        </authorList>
    </citation>
    <scope>NUCLEOTIDE SEQUENCE [LARGE SCALE GENOMIC DNA]</scope>
    <source>
        <strain evidence="2">CBS 200.50</strain>
    </source>
</reference>
<sequence length="480" mass="55900">MSLLSLPDELLLQIVASVHKLKEKDEPGNPLSALRLTSTRICLIASPLLFSSFTFNVGHDPIDSAKLLTPQAIKDDEYAFWDLYFRPTSLRHLEDIISRNYHTYLRRFDLHFCLSKKYCTSTDAYWFKFDPRDENGMRLFFCDDCKSHDCECIPLKFLMRQIAAVNQVLAESEGMKRINIMLDPEETTSPHSDGIEELSMRCYESLKLPDPKTYKGELVLSSINNFRLNHENVLPGISRLVTRLKIRHDSNMRGFVVPARATLLRHFLEIISREGRLKELLLSFNRLPRIRLDRSLHLRHLTHLHLCGVYIEPVSDLLGFISNHTNITALTLYEIHLGPPKLDNWNVVIRAIRTHMTKLIRLTFGNAEVWHASTGYEPLSSSRLEKEGQAKNDCRALCDLEYEIDERRQMVKCRARYPHLEEEEIKRVVAVGLQRRWGEQFTKYDWGCQLTYTMEDWHALFDDVWGDDVVDWKYADADDG</sequence>
<proteinExistence type="predicted"/>
<name>S8AIQ3_DACHA</name>
<protein>
    <submittedName>
        <fullName evidence="1">Uncharacterized protein</fullName>
    </submittedName>
</protein>
<organism evidence="1 2">
    <name type="scientific">Dactylellina haptotyla (strain CBS 200.50)</name>
    <name type="common">Nematode-trapping fungus</name>
    <name type="synonym">Monacrosporium haptotylum</name>
    <dbReference type="NCBI Taxonomy" id="1284197"/>
    <lineage>
        <taxon>Eukaryota</taxon>
        <taxon>Fungi</taxon>
        <taxon>Dikarya</taxon>
        <taxon>Ascomycota</taxon>
        <taxon>Pezizomycotina</taxon>
        <taxon>Orbiliomycetes</taxon>
        <taxon>Orbiliales</taxon>
        <taxon>Orbiliaceae</taxon>
        <taxon>Dactylellina</taxon>
    </lineage>
</organism>
<dbReference type="Gene3D" id="3.80.10.10">
    <property type="entry name" value="Ribonuclease Inhibitor"/>
    <property type="match status" value="1"/>
</dbReference>
<dbReference type="HOGENOM" id="CLU_581429_0_0_1"/>
<keyword evidence="2" id="KW-1185">Reference proteome</keyword>
<dbReference type="AlphaFoldDB" id="S8AIQ3"/>
<comment type="caution">
    <text evidence="1">The sequence shown here is derived from an EMBL/GenBank/DDBJ whole genome shotgun (WGS) entry which is preliminary data.</text>
</comment>
<gene>
    <name evidence="1" type="ORF">H072_3145</name>
</gene>
<evidence type="ECO:0000313" key="1">
    <source>
        <dbReference type="EMBL" id="EPS42865.1"/>
    </source>
</evidence>
<evidence type="ECO:0000313" key="2">
    <source>
        <dbReference type="Proteomes" id="UP000015100"/>
    </source>
</evidence>
<dbReference type="InterPro" id="IPR032675">
    <property type="entry name" value="LRR_dom_sf"/>
</dbReference>
<dbReference type="OrthoDB" id="10646438at2759"/>
<accession>S8AIQ3</accession>
<dbReference type="EMBL" id="AQGS01000096">
    <property type="protein sequence ID" value="EPS42865.1"/>
    <property type="molecule type" value="Genomic_DNA"/>
</dbReference>
<dbReference type="Proteomes" id="UP000015100">
    <property type="component" value="Unassembled WGS sequence"/>
</dbReference>